<dbReference type="NCBIfam" id="TIGR00231">
    <property type="entry name" value="small_GTP"/>
    <property type="match status" value="2"/>
</dbReference>
<evidence type="ECO:0000313" key="3">
    <source>
        <dbReference type="EMBL" id="OMJ95407.1"/>
    </source>
</evidence>
<dbReference type="PROSITE" id="PS51421">
    <property type="entry name" value="RAS"/>
    <property type="match status" value="2"/>
</dbReference>
<dbReference type="SMART" id="SM00175">
    <property type="entry name" value="RAB"/>
    <property type="match status" value="2"/>
</dbReference>
<dbReference type="FunFam" id="3.40.50.300:FF:001447">
    <property type="entry name" value="Ras-related protein Rab-1B"/>
    <property type="match status" value="1"/>
</dbReference>
<dbReference type="InterPro" id="IPR005225">
    <property type="entry name" value="Small_GTP-bd"/>
</dbReference>
<dbReference type="PANTHER" id="PTHR47977">
    <property type="entry name" value="RAS-RELATED PROTEIN RAB"/>
    <property type="match status" value="1"/>
</dbReference>
<keyword evidence="2" id="KW-0342">GTP-binding</keyword>
<keyword evidence="1" id="KW-0547">Nucleotide-binding</keyword>
<evidence type="ECO:0000256" key="2">
    <source>
        <dbReference type="ARBA" id="ARBA00023134"/>
    </source>
</evidence>
<dbReference type="Pfam" id="PF00071">
    <property type="entry name" value="Ras"/>
    <property type="match status" value="2"/>
</dbReference>
<proteinExistence type="predicted"/>
<dbReference type="PROSITE" id="PS51419">
    <property type="entry name" value="RAB"/>
    <property type="match status" value="2"/>
</dbReference>
<dbReference type="InterPro" id="IPR050227">
    <property type="entry name" value="Rab"/>
</dbReference>
<evidence type="ECO:0000256" key="1">
    <source>
        <dbReference type="ARBA" id="ARBA00022741"/>
    </source>
</evidence>
<dbReference type="InterPro" id="IPR001806">
    <property type="entry name" value="Small_GTPase"/>
</dbReference>
<dbReference type="CDD" id="cd00154">
    <property type="entry name" value="Rab"/>
    <property type="match status" value="2"/>
</dbReference>
<dbReference type="PRINTS" id="PR00449">
    <property type="entry name" value="RASTRNSFRMNG"/>
</dbReference>
<dbReference type="SUPFAM" id="SSF52540">
    <property type="entry name" value="P-loop containing nucleoside triphosphate hydrolases"/>
    <property type="match status" value="2"/>
</dbReference>
<accession>A0A1R2D2A3</accession>
<reference evidence="3 4" key="1">
    <citation type="submission" date="2016-11" db="EMBL/GenBank/DDBJ databases">
        <title>The macronuclear genome of Stentor coeruleus: a giant cell with tiny introns.</title>
        <authorList>
            <person name="Slabodnick M."/>
            <person name="Ruby J.G."/>
            <person name="Reiff S.B."/>
            <person name="Swart E.C."/>
            <person name="Gosai S."/>
            <person name="Prabakaran S."/>
            <person name="Witkowska E."/>
            <person name="Larue G.E."/>
            <person name="Fisher S."/>
            <person name="Freeman R.M."/>
            <person name="Gunawardena J."/>
            <person name="Chu W."/>
            <person name="Stover N.A."/>
            <person name="Gregory B.D."/>
            <person name="Nowacki M."/>
            <person name="Derisi J."/>
            <person name="Roy S.W."/>
            <person name="Marshall W.F."/>
            <person name="Sood P."/>
        </authorList>
    </citation>
    <scope>NUCLEOTIDE SEQUENCE [LARGE SCALE GENOMIC DNA]</scope>
    <source>
        <strain evidence="3">WM001</strain>
    </source>
</reference>
<name>A0A1R2D2A3_9CILI</name>
<gene>
    <name evidence="3" type="ORF">SteCoe_1168</name>
</gene>
<dbReference type="InterPro" id="IPR027417">
    <property type="entry name" value="P-loop_NTPase"/>
</dbReference>
<comment type="caution">
    <text evidence="3">The sequence shown here is derived from an EMBL/GenBank/DDBJ whole genome shotgun (WGS) entry which is preliminary data.</text>
</comment>
<dbReference type="Gene3D" id="3.40.50.300">
    <property type="entry name" value="P-loop containing nucleotide triphosphate hydrolases"/>
    <property type="match status" value="2"/>
</dbReference>
<organism evidence="3 4">
    <name type="scientific">Stentor coeruleus</name>
    <dbReference type="NCBI Taxonomy" id="5963"/>
    <lineage>
        <taxon>Eukaryota</taxon>
        <taxon>Sar</taxon>
        <taxon>Alveolata</taxon>
        <taxon>Ciliophora</taxon>
        <taxon>Postciliodesmatophora</taxon>
        <taxon>Heterotrichea</taxon>
        <taxon>Heterotrichida</taxon>
        <taxon>Stentoridae</taxon>
        <taxon>Stentor</taxon>
    </lineage>
</organism>
<dbReference type="SMART" id="SM00174">
    <property type="entry name" value="RHO"/>
    <property type="match status" value="1"/>
</dbReference>
<dbReference type="SMART" id="SM00173">
    <property type="entry name" value="RAS"/>
    <property type="match status" value="1"/>
</dbReference>
<protein>
    <submittedName>
        <fullName evidence="3">Uncharacterized protein</fullName>
    </submittedName>
</protein>
<dbReference type="EMBL" id="MPUH01000012">
    <property type="protein sequence ID" value="OMJ95407.1"/>
    <property type="molecule type" value="Genomic_DNA"/>
</dbReference>
<dbReference type="Proteomes" id="UP000187209">
    <property type="component" value="Unassembled WGS sequence"/>
</dbReference>
<keyword evidence="4" id="KW-1185">Reference proteome</keyword>
<dbReference type="GO" id="GO:0003924">
    <property type="term" value="F:GTPase activity"/>
    <property type="evidence" value="ECO:0007669"/>
    <property type="project" value="InterPro"/>
</dbReference>
<evidence type="ECO:0000313" key="4">
    <source>
        <dbReference type="Proteomes" id="UP000187209"/>
    </source>
</evidence>
<sequence length="380" mass="43774">MDSEVDSGEEVAQRLIKCIFVGDAETGKSSIIECFALQAEYSFSSEYWPTKGTEFRYKLITINNTQINLQIWDSAGQERYRVHPSSYYKNALCVFIVFSSDKKSTFGQIPKWFEEIDNHAEEGCKVVLIENEFTNRERQVNEYEGKALADKYHIDFFKANAENGEGINNIFYKTGQSLIDYQVIKPHIKFRNITEQLASISLESNIPKNNESISYKIILIGDCHTGKSSIVKRYINNVFFDSTQDLPKTDVYNKSVLIKGKTVNIAIWDIYCEEKFKSIEDDYFRNVNIIMIVYNSSNRGSFENIGNWFEESKKAGNDNSLIVVVECDKGDIQRNAERFEGEELAGRHNVKFYRVDAKMNEGVNELFEESLLQLMNANIQ</sequence>
<dbReference type="AlphaFoldDB" id="A0A1R2D2A3"/>
<dbReference type="GO" id="GO:0005525">
    <property type="term" value="F:GTP binding"/>
    <property type="evidence" value="ECO:0007669"/>
    <property type="project" value="UniProtKB-KW"/>
</dbReference>